<dbReference type="AlphaFoldDB" id="A0A1H2RIL1"/>
<dbReference type="GO" id="GO:0019380">
    <property type="term" value="P:3-phenylpropionate catabolic process"/>
    <property type="evidence" value="ECO:0007669"/>
    <property type="project" value="TreeGrafter"/>
</dbReference>
<evidence type="ECO:0000256" key="1">
    <source>
        <dbReference type="ARBA" id="ARBA00009570"/>
    </source>
</evidence>
<dbReference type="STRING" id="89784.SAMN04489725_1036"/>
<proteinExistence type="inferred from homology"/>
<keyword evidence="4" id="KW-1185">Reference proteome</keyword>
<protein>
    <submittedName>
        <fullName evidence="3">3-phenylpropionate/cinnamic acid dioxygenase, small subunit</fullName>
    </submittedName>
</protein>
<evidence type="ECO:0000313" key="4">
    <source>
        <dbReference type="Proteomes" id="UP000182589"/>
    </source>
</evidence>
<dbReference type="SUPFAM" id="SSF54427">
    <property type="entry name" value="NTF2-like"/>
    <property type="match status" value="1"/>
</dbReference>
<keyword evidence="2" id="KW-0560">Oxidoreductase</keyword>
<dbReference type="CDD" id="cd00667">
    <property type="entry name" value="ring_hydroxylating_dioxygenases_beta"/>
    <property type="match status" value="1"/>
</dbReference>
<organism evidence="3 4">
    <name type="scientific">Alicyclobacillus hesperidum</name>
    <dbReference type="NCBI Taxonomy" id="89784"/>
    <lineage>
        <taxon>Bacteria</taxon>
        <taxon>Bacillati</taxon>
        <taxon>Bacillota</taxon>
        <taxon>Bacilli</taxon>
        <taxon>Bacillales</taxon>
        <taxon>Alicyclobacillaceae</taxon>
        <taxon>Alicyclobacillus</taxon>
    </lineage>
</organism>
<name>A0A1H2RIL1_9BACL</name>
<evidence type="ECO:0000313" key="3">
    <source>
        <dbReference type="EMBL" id="SDW19197.1"/>
    </source>
</evidence>
<dbReference type="NCBIfam" id="NF007479">
    <property type="entry name" value="PRK10069.1"/>
    <property type="match status" value="1"/>
</dbReference>
<dbReference type="RefSeq" id="WP_074691670.1">
    <property type="nucleotide sequence ID" value="NZ_FNOJ01000003.1"/>
</dbReference>
<evidence type="ECO:0000256" key="2">
    <source>
        <dbReference type="ARBA" id="ARBA00023002"/>
    </source>
</evidence>
<accession>A0A1H2RIL1</accession>
<comment type="similarity">
    <text evidence="1">Belongs to the bacterial ring-hydroxylating dioxygenase beta subunit family.</text>
</comment>
<dbReference type="PANTHER" id="PTHR41534">
    <property type="entry name" value="BLR3401 PROTEIN"/>
    <property type="match status" value="1"/>
</dbReference>
<sequence>MHYDDICRFLYTEASLLDARKYEEWLDLLDDNIRYRMPLRATRDFKDPCDIVNDMTFFDETKQSLRTRVERLRTTSAWAENPHTRTRHVVTNILVTGENGPDEATVQSYVLILRSIRDKADVEQLFGERIDVIRRVDGSLKLMERTVHPDQTVLSMLNLSIFV</sequence>
<dbReference type="PANTHER" id="PTHR41534:SF2">
    <property type="entry name" value="3-PHENYLPROPIONATE_CINNAMIC ACID DIOXYGENASE SUBUNIT BETA"/>
    <property type="match status" value="1"/>
</dbReference>
<dbReference type="Proteomes" id="UP000182589">
    <property type="component" value="Unassembled WGS sequence"/>
</dbReference>
<gene>
    <name evidence="3" type="ORF">SAMN04489725_1036</name>
</gene>
<reference evidence="4" key="1">
    <citation type="submission" date="2016-10" db="EMBL/GenBank/DDBJ databases">
        <authorList>
            <person name="Varghese N."/>
        </authorList>
    </citation>
    <scope>NUCLEOTIDE SEQUENCE [LARGE SCALE GENOMIC DNA]</scope>
    <source>
        <strain evidence="4">DSM 12489</strain>
    </source>
</reference>
<dbReference type="Pfam" id="PF00866">
    <property type="entry name" value="Ring_hydroxyl_B"/>
    <property type="match status" value="1"/>
</dbReference>
<dbReference type="GO" id="GO:0051213">
    <property type="term" value="F:dioxygenase activity"/>
    <property type="evidence" value="ECO:0007669"/>
    <property type="project" value="UniProtKB-KW"/>
</dbReference>
<dbReference type="Gene3D" id="3.10.450.50">
    <property type="match status" value="1"/>
</dbReference>
<dbReference type="InterPro" id="IPR032710">
    <property type="entry name" value="NTF2-like_dom_sf"/>
</dbReference>
<dbReference type="InterPro" id="IPR000391">
    <property type="entry name" value="Rng_hydr_dOase-bsu"/>
</dbReference>
<dbReference type="EMBL" id="FNOJ01000003">
    <property type="protein sequence ID" value="SDW19197.1"/>
    <property type="molecule type" value="Genomic_DNA"/>
</dbReference>
<keyword evidence="3" id="KW-0223">Dioxygenase</keyword>